<dbReference type="GO" id="GO:0016757">
    <property type="term" value="F:glycosyltransferase activity"/>
    <property type="evidence" value="ECO:0007669"/>
    <property type="project" value="InterPro"/>
</dbReference>
<dbReference type="CDD" id="cd03811">
    <property type="entry name" value="GT4_GT28_WabH-like"/>
    <property type="match status" value="1"/>
</dbReference>
<dbReference type="InterPro" id="IPR028098">
    <property type="entry name" value="Glyco_trans_4-like_N"/>
</dbReference>
<dbReference type="Pfam" id="PF13439">
    <property type="entry name" value="Glyco_transf_4"/>
    <property type="match status" value="1"/>
</dbReference>
<accession>A0A9X2S678</accession>
<evidence type="ECO:0000313" key="4">
    <source>
        <dbReference type="Proteomes" id="UP001142078"/>
    </source>
</evidence>
<dbReference type="RefSeq" id="WP_257490711.1">
    <property type="nucleotide sequence ID" value="NZ_JANJZL010000016.1"/>
</dbReference>
<dbReference type="InterPro" id="IPR001296">
    <property type="entry name" value="Glyco_trans_1"/>
</dbReference>
<dbReference type="PANTHER" id="PTHR12526:SF630">
    <property type="entry name" value="GLYCOSYLTRANSFERASE"/>
    <property type="match status" value="1"/>
</dbReference>
<name>A0A9X2S678_9FIRM</name>
<keyword evidence="4" id="KW-1185">Reference proteome</keyword>
<feature type="domain" description="Glycosyltransferase subfamily 4-like N-terminal" evidence="2">
    <location>
        <begin position="13"/>
        <end position="169"/>
    </location>
</feature>
<dbReference type="Gene3D" id="3.40.50.2000">
    <property type="entry name" value="Glycogen Phosphorylase B"/>
    <property type="match status" value="2"/>
</dbReference>
<gene>
    <name evidence="3" type="ORF">NSA23_14815</name>
</gene>
<proteinExistence type="predicted"/>
<dbReference type="Pfam" id="PF00534">
    <property type="entry name" value="Glycos_transf_1"/>
    <property type="match status" value="1"/>
</dbReference>
<evidence type="ECO:0000259" key="2">
    <source>
        <dbReference type="Pfam" id="PF13439"/>
    </source>
</evidence>
<sequence length="365" mass="41310">MKVLHVITSLGSGGAEILIKESLPIMKSKGIDTDLLVLSSKNNILEDELKSKGINVYKTGVDKIYSPKQAFKIREYINKYDIVHTHLVQGQYWTAFAKMLSNSKTPLVTTEHSTSNNRRKHKLFKISDKIVYNKHNKIICISKAANENLVEWMPSIKSKVTTIYNGINLGKFEDISAYSRKELLKEVENPKDLNLILMVGRLSKPKDHKTLIRALQRLPEKFHLIFIGTGSLEDDLISLSKELGLSHRVHFLGYRNDINRIMKTVDIYVQSSYWEGFGIAALEAMASGIPVIASDVPGLSEVVKGGGVLFPKGDFNFLANIIEEICISEKRYTDIAKRCKLKSEKFSIEEMINQYINIYIDLSNI</sequence>
<reference evidence="3" key="1">
    <citation type="submission" date="2022-07" db="EMBL/GenBank/DDBJ databases">
        <title>Enhanced cultured diversity of the mouse gut microbiota enables custom-made synthetic communities.</title>
        <authorList>
            <person name="Afrizal A."/>
        </authorList>
    </citation>
    <scope>NUCLEOTIDE SEQUENCE</scope>
    <source>
        <strain evidence="3">DSM 29482</strain>
    </source>
</reference>
<organism evidence="3 4">
    <name type="scientific">Anaerosalibacter massiliensis</name>
    <dbReference type="NCBI Taxonomy" id="1347392"/>
    <lineage>
        <taxon>Bacteria</taxon>
        <taxon>Bacillati</taxon>
        <taxon>Bacillota</taxon>
        <taxon>Tissierellia</taxon>
        <taxon>Tissierellales</taxon>
        <taxon>Sporanaerobacteraceae</taxon>
        <taxon>Anaerosalibacter</taxon>
    </lineage>
</organism>
<evidence type="ECO:0000259" key="1">
    <source>
        <dbReference type="Pfam" id="PF00534"/>
    </source>
</evidence>
<dbReference type="EMBL" id="JANJZL010000016">
    <property type="protein sequence ID" value="MCR2045373.1"/>
    <property type="molecule type" value="Genomic_DNA"/>
</dbReference>
<dbReference type="AlphaFoldDB" id="A0A9X2S678"/>
<dbReference type="PANTHER" id="PTHR12526">
    <property type="entry name" value="GLYCOSYLTRANSFERASE"/>
    <property type="match status" value="1"/>
</dbReference>
<comment type="caution">
    <text evidence="3">The sequence shown here is derived from an EMBL/GenBank/DDBJ whole genome shotgun (WGS) entry which is preliminary data.</text>
</comment>
<dbReference type="Proteomes" id="UP001142078">
    <property type="component" value="Unassembled WGS sequence"/>
</dbReference>
<protein>
    <submittedName>
        <fullName evidence="3">Glycosyltransferase</fullName>
    </submittedName>
</protein>
<feature type="domain" description="Glycosyl transferase family 1" evidence="1">
    <location>
        <begin position="180"/>
        <end position="338"/>
    </location>
</feature>
<dbReference type="SUPFAM" id="SSF53756">
    <property type="entry name" value="UDP-Glycosyltransferase/glycogen phosphorylase"/>
    <property type="match status" value="1"/>
</dbReference>
<evidence type="ECO:0000313" key="3">
    <source>
        <dbReference type="EMBL" id="MCR2045373.1"/>
    </source>
</evidence>